<evidence type="ECO:0000313" key="2">
    <source>
        <dbReference type="EMBL" id="KAG7316936.1"/>
    </source>
</evidence>
<comment type="caution">
    <text evidence="2">The sequence shown here is derived from an EMBL/GenBank/DDBJ whole genome shotgun (WGS) entry which is preliminary data.</text>
</comment>
<dbReference type="AlphaFoldDB" id="A0A9D3N6C9"/>
<dbReference type="Proteomes" id="UP000824219">
    <property type="component" value="Linkage Group LG24"/>
</dbReference>
<gene>
    <name evidence="2" type="ORF">KOW79_019234</name>
</gene>
<keyword evidence="3" id="KW-1185">Reference proteome</keyword>
<name>A0A9D3N6C9_9TELE</name>
<protein>
    <submittedName>
        <fullName evidence="2">Uncharacterized protein</fullName>
    </submittedName>
</protein>
<feature type="region of interest" description="Disordered" evidence="1">
    <location>
        <begin position="72"/>
        <end position="99"/>
    </location>
</feature>
<evidence type="ECO:0000313" key="3">
    <source>
        <dbReference type="Proteomes" id="UP000824219"/>
    </source>
</evidence>
<organism evidence="2 3">
    <name type="scientific">Hemibagrus wyckioides</name>
    <dbReference type="NCBI Taxonomy" id="337641"/>
    <lineage>
        <taxon>Eukaryota</taxon>
        <taxon>Metazoa</taxon>
        <taxon>Chordata</taxon>
        <taxon>Craniata</taxon>
        <taxon>Vertebrata</taxon>
        <taxon>Euteleostomi</taxon>
        <taxon>Actinopterygii</taxon>
        <taxon>Neopterygii</taxon>
        <taxon>Teleostei</taxon>
        <taxon>Ostariophysi</taxon>
        <taxon>Siluriformes</taxon>
        <taxon>Bagridae</taxon>
        <taxon>Hemibagrus</taxon>
    </lineage>
</organism>
<reference evidence="2 3" key="1">
    <citation type="submission" date="2021-06" db="EMBL/GenBank/DDBJ databases">
        <title>Chromosome-level genome assembly of the red-tail catfish (Hemibagrus wyckioides).</title>
        <authorList>
            <person name="Shao F."/>
        </authorList>
    </citation>
    <scope>NUCLEOTIDE SEQUENCE [LARGE SCALE GENOMIC DNA]</scope>
    <source>
        <strain evidence="2">EC202008001</strain>
        <tissue evidence="2">Blood</tissue>
    </source>
</reference>
<proteinExistence type="predicted"/>
<evidence type="ECO:0000256" key="1">
    <source>
        <dbReference type="SAM" id="MobiDB-lite"/>
    </source>
</evidence>
<dbReference type="EMBL" id="JAHKSW010000024">
    <property type="protein sequence ID" value="KAG7316936.1"/>
    <property type="molecule type" value="Genomic_DNA"/>
</dbReference>
<accession>A0A9D3N6C9</accession>
<sequence>MENRALWEEFAASDPGCYKTSKCEICMKASTNQLQAPKLQHKVKMHIFHQHSSKDLKQIHEYYKVRWSGEQATASSHGGSWKSRRRRHPAGEAAARRRAVPDALQNAKWLRTGGIISQWH</sequence>